<dbReference type="Proteomes" id="UP001139103">
    <property type="component" value="Unassembled WGS sequence"/>
</dbReference>
<sequence length="114" mass="12905">MSVPQICNRFLAITRWLVVGVATVGLAIAFAAPSFSSTESTITPHSAKTQEVQDVAWRGRVYRRAYYGGPVYRPYYGAYYGPQPYYRSYYGPGPYYRGYYGGGAVVTPWARVYW</sequence>
<proteinExistence type="predicted"/>
<reference evidence="1" key="1">
    <citation type="submission" date="2021-11" db="EMBL/GenBank/DDBJ databases">
        <title>Genome sequence.</title>
        <authorList>
            <person name="Sun Q."/>
        </authorList>
    </citation>
    <scope>NUCLEOTIDE SEQUENCE</scope>
    <source>
        <strain evidence="1">JC732</strain>
    </source>
</reference>
<dbReference type="AlphaFoldDB" id="A0A9X1MJ51"/>
<protein>
    <submittedName>
        <fullName evidence="1">Uncharacterized protein</fullName>
    </submittedName>
</protein>
<organism evidence="1 2">
    <name type="scientific">Blastopirellula sediminis</name>
    <dbReference type="NCBI Taxonomy" id="2894196"/>
    <lineage>
        <taxon>Bacteria</taxon>
        <taxon>Pseudomonadati</taxon>
        <taxon>Planctomycetota</taxon>
        <taxon>Planctomycetia</taxon>
        <taxon>Pirellulales</taxon>
        <taxon>Pirellulaceae</taxon>
        <taxon>Blastopirellula</taxon>
    </lineage>
</organism>
<name>A0A9X1MJ51_9BACT</name>
<gene>
    <name evidence="1" type="ORF">LOC68_06495</name>
</gene>
<evidence type="ECO:0000313" key="1">
    <source>
        <dbReference type="EMBL" id="MCC9628038.1"/>
    </source>
</evidence>
<dbReference type="EMBL" id="JAJKFT010000004">
    <property type="protein sequence ID" value="MCC9628038.1"/>
    <property type="molecule type" value="Genomic_DNA"/>
</dbReference>
<keyword evidence="2" id="KW-1185">Reference proteome</keyword>
<comment type="caution">
    <text evidence="1">The sequence shown here is derived from an EMBL/GenBank/DDBJ whole genome shotgun (WGS) entry which is preliminary data.</text>
</comment>
<evidence type="ECO:0000313" key="2">
    <source>
        <dbReference type="Proteomes" id="UP001139103"/>
    </source>
</evidence>
<dbReference type="RefSeq" id="WP_230216949.1">
    <property type="nucleotide sequence ID" value="NZ_JAJKFT010000004.1"/>
</dbReference>
<accession>A0A9X1MJ51</accession>